<evidence type="ECO:0000313" key="1">
    <source>
        <dbReference type="EMBL" id="EGD32593.1"/>
    </source>
</evidence>
<gene>
    <name evidence="1" type="primary">rpsE</name>
    <name evidence="1" type="ORF">HMPREF9382_0526</name>
</gene>
<dbReference type="GO" id="GO:0005840">
    <property type="term" value="C:ribosome"/>
    <property type="evidence" value="ECO:0007669"/>
    <property type="project" value="UniProtKB-KW"/>
</dbReference>
<comment type="caution">
    <text evidence="1">The sequence shown here is derived from an EMBL/GenBank/DDBJ whole genome shotgun (WGS) entry which is preliminary data.</text>
</comment>
<accession>F0I6U3</accession>
<dbReference type="EMBL" id="AEXW01000004">
    <property type="protein sequence ID" value="EGD32593.1"/>
    <property type="molecule type" value="Genomic_DNA"/>
</dbReference>
<keyword evidence="1" id="KW-0689">Ribosomal protein</keyword>
<dbReference type="AlphaFoldDB" id="F0I6U3"/>
<name>F0I6U3_STRSA</name>
<protein>
    <submittedName>
        <fullName evidence="1">30S ribosomal protein S5</fullName>
    </submittedName>
</protein>
<organism evidence="1 2">
    <name type="scientific">Streptococcus sanguinis SK115</name>
    <dbReference type="NCBI Taxonomy" id="888810"/>
    <lineage>
        <taxon>Bacteria</taxon>
        <taxon>Bacillati</taxon>
        <taxon>Bacillota</taxon>
        <taxon>Bacilli</taxon>
        <taxon>Lactobacillales</taxon>
        <taxon>Streptococcaceae</taxon>
        <taxon>Streptococcus</taxon>
    </lineage>
</organism>
<reference evidence="1 2" key="1">
    <citation type="submission" date="2011-02" db="EMBL/GenBank/DDBJ databases">
        <authorList>
            <person name="Muzny D."/>
            <person name="Qin X."/>
            <person name="Deng J."/>
            <person name="Jiang H."/>
            <person name="Liu Y."/>
            <person name="Qu J."/>
            <person name="Song X.-Z."/>
            <person name="Zhang L."/>
            <person name="Thornton R."/>
            <person name="Coyle M."/>
            <person name="Francisco L."/>
            <person name="Jackson L."/>
            <person name="Javaid M."/>
            <person name="Korchina V."/>
            <person name="Kovar C."/>
            <person name="Mata R."/>
            <person name="Mathew T."/>
            <person name="Ngo R."/>
            <person name="Nguyen L."/>
            <person name="Nguyen N."/>
            <person name="Okwuonu G."/>
            <person name="Ongeri F."/>
            <person name="Pham C."/>
            <person name="Simmons D."/>
            <person name="Wilczek-Boney K."/>
            <person name="Hale W."/>
            <person name="Jakkamsetti A."/>
            <person name="Pham P."/>
            <person name="Ruth R."/>
            <person name="San Lucas F."/>
            <person name="Warren J."/>
            <person name="Zhang J."/>
            <person name="Zhao Z."/>
            <person name="Zhou C."/>
            <person name="Zhu D."/>
            <person name="Lee S."/>
            <person name="Bess C."/>
            <person name="Blankenburg K."/>
            <person name="Forbes L."/>
            <person name="Fu Q."/>
            <person name="Gubbala S."/>
            <person name="Hirani K."/>
            <person name="Jayaseelan J.C."/>
            <person name="Lara F."/>
            <person name="Munidasa M."/>
            <person name="Palculict T."/>
            <person name="Patil S."/>
            <person name="Pu L.-L."/>
            <person name="Saada N."/>
            <person name="Tang L."/>
            <person name="Weissenberger G."/>
            <person name="Zhu Y."/>
            <person name="Hemphill L."/>
            <person name="Shang Y."/>
            <person name="Youmans B."/>
            <person name="Ayvaz T."/>
            <person name="Ross M."/>
            <person name="Santibanez J."/>
            <person name="Aqrawi P."/>
            <person name="Gross S."/>
            <person name="Joshi V."/>
            <person name="Fowler G."/>
            <person name="Nazareth L."/>
            <person name="Reid J."/>
            <person name="Worley K."/>
            <person name="Petrosino J."/>
            <person name="Highlander S."/>
            <person name="Gibbs R."/>
        </authorList>
    </citation>
    <scope>NUCLEOTIDE SEQUENCE [LARGE SCALE GENOMIC DNA]</scope>
    <source>
        <strain evidence="1 2">SK115</strain>
    </source>
</reference>
<dbReference type="HOGENOM" id="CLU_2920960_0_0_9"/>
<dbReference type="Proteomes" id="UP000003351">
    <property type="component" value="Unassembled WGS sequence"/>
</dbReference>
<sequence>MFGQDMGFGFGKASDYMNAKFGRSGIPDLEVDLPGGLNQIEMLMGREKMKHLEIIGIRNIE</sequence>
<proteinExistence type="predicted"/>
<dbReference type="PATRIC" id="fig|888810.3.peg.507"/>
<evidence type="ECO:0000313" key="2">
    <source>
        <dbReference type="Proteomes" id="UP000003351"/>
    </source>
</evidence>
<keyword evidence="1" id="KW-0687">Ribonucleoprotein</keyword>